<dbReference type="AlphaFoldDB" id="A0AAW0Q3L3"/>
<evidence type="ECO:0000256" key="8">
    <source>
        <dbReference type="ARBA" id="ARBA00022842"/>
    </source>
</evidence>
<evidence type="ECO:0000256" key="12">
    <source>
        <dbReference type="ARBA" id="ARBA00032448"/>
    </source>
</evidence>
<proteinExistence type="inferred from homology"/>
<evidence type="ECO:0000256" key="6">
    <source>
        <dbReference type="ARBA" id="ARBA00022679"/>
    </source>
</evidence>
<dbReference type="EC" id="2.5.1.29" evidence="3"/>
<accession>A0AAW0Q3L3</accession>
<evidence type="ECO:0000256" key="5">
    <source>
        <dbReference type="ARBA" id="ARBA00012833"/>
    </source>
</evidence>
<evidence type="ECO:0000256" key="3">
    <source>
        <dbReference type="ARBA" id="ARBA00012382"/>
    </source>
</evidence>
<evidence type="ECO:0000256" key="1">
    <source>
        <dbReference type="ARBA" id="ARBA00001946"/>
    </source>
</evidence>
<comment type="caution">
    <text evidence="20">The sequence shown here is derived from an EMBL/GenBank/DDBJ whole genome shotgun (WGS) entry which is preliminary data.</text>
</comment>
<organism evidence="20 21">
    <name type="scientific">Apiospora kogelbergensis</name>
    <dbReference type="NCBI Taxonomy" id="1337665"/>
    <lineage>
        <taxon>Eukaryota</taxon>
        <taxon>Fungi</taxon>
        <taxon>Dikarya</taxon>
        <taxon>Ascomycota</taxon>
        <taxon>Pezizomycotina</taxon>
        <taxon>Sordariomycetes</taxon>
        <taxon>Xylariomycetidae</taxon>
        <taxon>Amphisphaeriales</taxon>
        <taxon>Apiosporaceae</taxon>
        <taxon>Apiospora</taxon>
    </lineage>
</organism>
<dbReference type="SFLD" id="SFLDG01017">
    <property type="entry name" value="Polyprenyl_Transferase_Like"/>
    <property type="match status" value="1"/>
</dbReference>
<evidence type="ECO:0000256" key="13">
    <source>
        <dbReference type="ARBA" id="ARBA00032873"/>
    </source>
</evidence>
<gene>
    <name evidence="20" type="ORF">PG999_014534</name>
</gene>
<feature type="compositionally biased region" description="Polar residues" evidence="19">
    <location>
        <begin position="1"/>
        <end position="14"/>
    </location>
</feature>
<dbReference type="PANTHER" id="PTHR12001:SF70">
    <property type="entry name" value="PYROPHOSPHATE SYNTHETASE ATMG, PUTATIVE (AFU_ORTHOLOGUE AFUA_8G02400)-RELATED"/>
    <property type="match status" value="1"/>
</dbReference>
<evidence type="ECO:0000313" key="21">
    <source>
        <dbReference type="Proteomes" id="UP001392437"/>
    </source>
</evidence>
<dbReference type="GO" id="GO:0046872">
    <property type="term" value="F:metal ion binding"/>
    <property type="evidence" value="ECO:0007669"/>
    <property type="project" value="UniProtKB-KW"/>
</dbReference>
<comment type="similarity">
    <text evidence="2 18">Belongs to the FPP/GGPP synthase family.</text>
</comment>
<protein>
    <recommendedName>
        <fullName evidence="13">(2E,6E)-farnesyl diphosphate synthase</fullName>
        <ecNumber evidence="5">2.5.1.1</ecNumber>
        <ecNumber evidence="4">2.5.1.10</ecNumber>
        <ecNumber evidence="3">2.5.1.29</ecNumber>
    </recommendedName>
    <alternativeName>
        <fullName evidence="12">Dimethylallyltranstransferase</fullName>
    </alternativeName>
    <alternativeName>
        <fullName evidence="11">Farnesyl diphosphate synthase</fullName>
    </alternativeName>
    <alternativeName>
        <fullName evidence="9">Farnesyltranstransferase</fullName>
    </alternativeName>
    <alternativeName>
        <fullName evidence="14">Geranylgeranyl diphosphate synthase</fullName>
    </alternativeName>
    <alternativeName>
        <fullName evidence="10">Geranyltranstransferase</fullName>
    </alternativeName>
</protein>
<dbReference type="PANTHER" id="PTHR12001">
    <property type="entry name" value="GERANYLGERANYL PYROPHOSPHATE SYNTHASE"/>
    <property type="match status" value="1"/>
</dbReference>
<dbReference type="CDD" id="cd00685">
    <property type="entry name" value="Trans_IPPS_HT"/>
    <property type="match status" value="1"/>
</dbReference>
<dbReference type="SFLD" id="SFLDS00005">
    <property type="entry name" value="Isoprenoid_Synthase_Type_I"/>
    <property type="match status" value="1"/>
</dbReference>
<keyword evidence="6 18" id="KW-0808">Transferase</keyword>
<evidence type="ECO:0000256" key="4">
    <source>
        <dbReference type="ARBA" id="ARBA00012439"/>
    </source>
</evidence>
<comment type="catalytic activity">
    <reaction evidence="17">
        <text>isopentenyl diphosphate + (2E)-geranyl diphosphate = (2E,6E)-farnesyl diphosphate + diphosphate</text>
        <dbReference type="Rhea" id="RHEA:19361"/>
        <dbReference type="ChEBI" id="CHEBI:33019"/>
        <dbReference type="ChEBI" id="CHEBI:58057"/>
        <dbReference type="ChEBI" id="CHEBI:128769"/>
        <dbReference type="ChEBI" id="CHEBI:175763"/>
        <dbReference type="EC" id="2.5.1.10"/>
    </reaction>
</comment>
<keyword evidence="8" id="KW-0460">Magnesium</keyword>
<comment type="cofactor">
    <cofactor evidence="1">
        <name>Mg(2+)</name>
        <dbReference type="ChEBI" id="CHEBI:18420"/>
    </cofactor>
</comment>
<dbReference type="Gene3D" id="1.10.600.10">
    <property type="entry name" value="Farnesyl Diphosphate Synthase"/>
    <property type="match status" value="1"/>
</dbReference>
<keyword evidence="7" id="KW-0479">Metal-binding</keyword>
<evidence type="ECO:0000256" key="15">
    <source>
        <dbReference type="ARBA" id="ARBA00048119"/>
    </source>
</evidence>
<evidence type="ECO:0000256" key="17">
    <source>
        <dbReference type="ARBA" id="ARBA00049399"/>
    </source>
</evidence>
<evidence type="ECO:0000256" key="9">
    <source>
        <dbReference type="ARBA" id="ARBA00032052"/>
    </source>
</evidence>
<evidence type="ECO:0000256" key="19">
    <source>
        <dbReference type="SAM" id="MobiDB-lite"/>
    </source>
</evidence>
<name>A0AAW0Q3L3_9PEZI</name>
<evidence type="ECO:0000256" key="16">
    <source>
        <dbReference type="ARBA" id="ARBA00049291"/>
    </source>
</evidence>
<dbReference type="EC" id="2.5.1.10" evidence="4"/>
<feature type="region of interest" description="Disordered" evidence="19">
    <location>
        <begin position="1"/>
        <end position="24"/>
    </location>
</feature>
<dbReference type="Pfam" id="PF00348">
    <property type="entry name" value="polyprenyl_synt"/>
    <property type="match status" value="1"/>
</dbReference>
<dbReference type="GO" id="GO:0004337">
    <property type="term" value="F:(2E,6E)-farnesyl diphosphate synthase activity"/>
    <property type="evidence" value="ECO:0007669"/>
    <property type="project" value="UniProtKB-EC"/>
</dbReference>
<evidence type="ECO:0000256" key="14">
    <source>
        <dbReference type="ARBA" id="ARBA00033096"/>
    </source>
</evidence>
<evidence type="ECO:0000256" key="11">
    <source>
        <dbReference type="ARBA" id="ARBA00032424"/>
    </source>
</evidence>
<dbReference type="InterPro" id="IPR008949">
    <property type="entry name" value="Isoprenoid_synthase_dom_sf"/>
</dbReference>
<dbReference type="PROSITE" id="PS00444">
    <property type="entry name" value="POLYPRENYL_SYNTHASE_2"/>
    <property type="match status" value="1"/>
</dbReference>
<evidence type="ECO:0000256" key="10">
    <source>
        <dbReference type="ARBA" id="ARBA00032380"/>
    </source>
</evidence>
<comment type="catalytic activity">
    <reaction evidence="15">
        <text>isopentenyl diphosphate + (2E,6E)-farnesyl diphosphate = (2E,6E,10E)-geranylgeranyl diphosphate + diphosphate</text>
        <dbReference type="Rhea" id="RHEA:17653"/>
        <dbReference type="ChEBI" id="CHEBI:33019"/>
        <dbReference type="ChEBI" id="CHEBI:58756"/>
        <dbReference type="ChEBI" id="CHEBI:128769"/>
        <dbReference type="ChEBI" id="CHEBI:175763"/>
        <dbReference type="EC" id="2.5.1.29"/>
    </reaction>
</comment>
<dbReference type="GO" id="GO:0046165">
    <property type="term" value="P:alcohol biosynthetic process"/>
    <property type="evidence" value="ECO:0007669"/>
    <property type="project" value="UniProtKB-ARBA"/>
</dbReference>
<evidence type="ECO:0000256" key="2">
    <source>
        <dbReference type="ARBA" id="ARBA00006706"/>
    </source>
</evidence>
<dbReference type="InterPro" id="IPR033749">
    <property type="entry name" value="Polyprenyl_synt_CS"/>
</dbReference>
<dbReference type="PROSITE" id="PS00723">
    <property type="entry name" value="POLYPRENYL_SYNTHASE_1"/>
    <property type="match status" value="1"/>
</dbReference>
<keyword evidence="21" id="KW-1185">Reference proteome</keyword>
<dbReference type="GO" id="GO:0008299">
    <property type="term" value="P:isoprenoid biosynthetic process"/>
    <property type="evidence" value="ECO:0007669"/>
    <property type="project" value="InterPro"/>
</dbReference>
<dbReference type="EC" id="2.5.1.1" evidence="5"/>
<dbReference type="GO" id="GO:0004161">
    <property type="term" value="F:dimethylallyltranstransferase activity"/>
    <property type="evidence" value="ECO:0007669"/>
    <property type="project" value="UniProtKB-EC"/>
</dbReference>
<evidence type="ECO:0000256" key="7">
    <source>
        <dbReference type="ARBA" id="ARBA00022723"/>
    </source>
</evidence>
<comment type="catalytic activity">
    <reaction evidence="16">
        <text>isopentenyl diphosphate + dimethylallyl diphosphate = (2E)-geranyl diphosphate + diphosphate</text>
        <dbReference type="Rhea" id="RHEA:22408"/>
        <dbReference type="ChEBI" id="CHEBI:33019"/>
        <dbReference type="ChEBI" id="CHEBI:57623"/>
        <dbReference type="ChEBI" id="CHEBI:58057"/>
        <dbReference type="ChEBI" id="CHEBI:128769"/>
        <dbReference type="EC" id="2.5.1.1"/>
    </reaction>
</comment>
<dbReference type="GO" id="GO:0043386">
    <property type="term" value="P:mycotoxin biosynthetic process"/>
    <property type="evidence" value="ECO:0007669"/>
    <property type="project" value="UniProtKB-ARBA"/>
</dbReference>
<dbReference type="InterPro" id="IPR000092">
    <property type="entry name" value="Polyprenyl_synt"/>
</dbReference>
<dbReference type="SUPFAM" id="SSF48576">
    <property type="entry name" value="Terpenoid synthases"/>
    <property type="match status" value="1"/>
</dbReference>
<dbReference type="GO" id="GO:0004311">
    <property type="term" value="F:geranylgeranyl diphosphate synthase activity"/>
    <property type="evidence" value="ECO:0007669"/>
    <property type="project" value="UniProtKB-EC"/>
</dbReference>
<dbReference type="Proteomes" id="UP001392437">
    <property type="component" value="Unassembled WGS sequence"/>
</dbReference>
<reference evidence="20 21" key="1">
    <citation type="submission" date="2023-01" db="EMBL/GenBank/DDBJ databases">
        <title>Analysis of 21 Apiospora genomes using comparative genomics revels a genus with tremendous synthesis potential of carbohydrate active enzymes and secondary metabolites.</title>
        <authorList>
            <person name="Sorensen T."/>
        </authorList>
    </citation>
    <scope>NUCLEOTIDE SEQUENCE [LARGE SCALE GENOMIC DNA]</scope>
    <source>
        <strain evidence="20 21">CBS 117206</strain>
    </source>
</reference>
<sequence>MTNNTLPAQLQQLPASGIKPGAANGASEPLGANEKILRAPIDYLLTIPGKDVRGKMMNAFNQWLQIPEEKLEIIKEVIKLLHTASLLIDDIQDNSRLRRGLPVAHSIFGVAQTINTANYAYFLAQQELNKLECTTAYEVFTEELLRLHQGQGMDIYWRDSSLCPTEAEYFEMVANKTGGLFRLAVRLMQLASKKDCDFVPFVNVLGILFQIRDDYLNLQSDLYTKNKGFGEDLTEGKFSFPIIHSIRADPASITLTSILKQRTEDEDVKRYAISYIESTGSFEHCRRKIEELVAEARACVKDMSPEDAKVADGIMAMVGLGAGGLSI</sequence>
<dbReference type="EMBL" id="JAQQWP010000012">
    <property type="protein sequence ID" value="KAK8092947.1"/>
    <property type="molecule type" value="Genomic_DNA"/>
</dbReference>
<evidence type="ECO:0000256" key="18">
    <source>
        <dbReference type="RuleBase" id="RU004466"/>
    </source>
</evidence>
<evidence type="ECO:0000313" key="20">
    <source>
        <dbReference type="EMBL" id="KAK8092947.1"/>
    </source>
</evidence>